<reference evidence="4" key="1">
    <citation type="submission" date="2017-05" db="EMBL/GenBank/DDBJ databases">
        <authorList>
            <person name="Song R."/>
            <person name="Chenine A.L."/>
            <person name="Ruprecht R.M."/>
        </authorList>
    </citation>
    <scope>NUCLEOTIDE SEQUENCE [LARGE SCALE GENOMIC DNA]</scope>
</reference>
<dbReference type="SUPFAM" id="SSF54695">
    <property type="entry name" value="POZ domain"/>
    <property type="match status" value="1"/>
</dbReference>
<dbReference type="PANTHER" id="PTHR47843">
    <property type="entry name" value="BTB DOMAIN-CONTAINING PROTEIN-RELATED"/>
    <property type="match status" value="1"/>
</dbReference>
<dbReference type="Pfam" id="PF00651">
    <property type="entry name" value="BTB"/>
    <property type="match status" value="1"/>
</dbReference>
<feature type="compositionally biased region" description="Gly residues" evidence="1">
    <location>
        <begin position="213"/>
        <end position="225"/>
    </location>
</feature>
<name>A0A2H1H0G8_ZYMTR</name>
<feature type="domain" description="BTB" evidence="2">
    <location>
        <begin position="306"/>
        <end position="375"/>
    </location>
</feature>
<feature type="region of interest" description="Disordered" evidence="1">
    <location>
        <begin position="135"/>
        <end position="197"/>
    </location>
</feature>
<dbReference type="Proteomes" id="UP000245764">
    <property type="component" value="Chromosome 10"/>
</dbReference>
<feature type="region of interest" description="Disordered" evidence="1">
    <location>
        <begin position="210"/>
        <end position="272"/>
    </location>
</feature>
<dbReference type="Pfam" id="PF14475">
    <property type="entry name" value="Mso1_Sec1_bdg"/>
    <property type="match status" value="1"/>
</dbReference>
<accession>A0A2H1H0G8</accession>
<evidence type="ECO:0000313" key="3">
    <source>
        <dbReference type="EMBL" id="SMR59298.1"/>
    </source>
</evidence>
<evidence type="ECO:0000259" key="2">
    <source>
        <dbReference type="PROSITE" id="PS50097"/>
    </source>
</evidence>
<feature type="compositionally biased region" description="Polar residues" evidence="1">
    <location>
        <begin position="157"/>
        <end position="171"/>
    </location>
</feature>
<evidence type="ECO:0000256" key="1">
    <source>
        <dbReference type="SAM" id="MobiDB-lite"/>
    </source>
</evidence>
<gene>
    <name evidence="3" type="ORF">ZT1E4_G10033</name>
</gene>
<dbReference type="InterPro" id="IPR011333">
    <property type="entry name" value="SKP1/BTB/POZ_sf"/>
</dbReference>
<dbReference type="EMBL" id="LT854262">
    <property type="protein sequence ID" value="SMR59298.1"/>
    <property type="molecule type" value="Genomic_DNA"/>
</dbReference>
<dbReference type="Gene3D" id="3.30.710.10">
    <property type="entry name" value="Potassium Channel Kv1.1, Chain A"/>
    <property type="match status" value="1"/>
</dbReference>
<dbReference type="CDD" id="cd18186">
    <property type="entry name" value="BTB_POZ_ZBTB_KLHL-like"/>
    <property type="match status" value="1"/>
</dbReference>
<evidence type="ECO:0000313" key="4">
    <source>
        <dbReference type="Proteomes" id="UP000245764"/>
    </source>
</evidence>
<protein>
    <recommendedName>
        <fullName evidence="2">BTB domain-containing protein</fullName>
    </recommendedName>
</protein>
<dbReference type="AlphaFoldDB" id="A0A2H1H0G8"/>
<proteinExistence type="predicted"/>
<dbReference type="PROSITE" id="PS50097">
    <property type="entry name" value="BTB"/>
    <property type="match status" value="1"/>
</dbReference>
<organism evidence="3 4">
    <name type="scientific">Zymoseptoria tritici ST99CH_1E4</name>
    <dbReference type="NCBI Taxonomy" id="1276532"/>
    <lineage>
        <taxon>Eukaryota</taxon>
        <taxon>Fungi</taxon>
        <taxon>Dikarya</taxon>
        <taxon>Ascomycota</taxon>
        <taxon>Pezizomycotina</taxon>
        <taxon>Dothideomycetes</taxon>
        <taxon>Dothideomycetidae</taxon>
        <taxon>Mycosphaerellales</taxon>
        <taxon>Mycosphaerellaceae</taxon>
        <taxon>Zymoseptoria</taxon>
    </lineage>
</organism>
<dbReference type="InterPro" id="IPR000210">
    <property type="entry name" value="BTB/POZ_dom"/>
</dbReference>
<sequence length="537" mass="57559">MSSYLSNLLTHTTSRYASLRRTLLSTEDDGDTPDDTHICRVLRAYYTEKNRAFPDWLPPDPNKKVAAQQQQQPAGGYGNMTQSSTWGRGQVGALRGEGREPVQRASLSDLWDAPAGGTTAPQSLRAARRPMQNPAANASVGGLAPPPVQGRPLPSQRAGSYQSVASQSSINLGGYGPAGNRPGSGTSFESGSGGGTAQERLKARLWGAARTAGAGGGGGTGGGGNEQDDDTCAKSYDPQYTSLSLRINHLRTKDQMSPPTPTPRSRQTHHRRDSHFTMGFTTIQPQLPFHPQPPPPPPCAPFDPRTDMTILIGTHHFHAHSSLLISRSEVFANLLGPESNFFALQQEILSLPAENPDVVDAVLRFLYIGDYDEGASADRTPGGSGGRQDDFTWHLAINAFAHRYAIWDLANLALERFREVGVKFLHTTGRIGAMQQAQYDAGNETARAVIEEVMGLAREGVLDEMRRRCAWEYDLLGGGGELCAVRVCRCGACGRRVVLQGQAGGAGKCCGRVMGGVLCWVGGRGRGRGWVGLLGEG</sequence>
<dbReference type="InterPro" id="IPR028095">
    <property type="entry name" value="Mso1_N_dom"/>
</dbReference>